<evidence type="ECO:0000313" key="10">
    <source>
        <dbReference type="EMBL" id="KAK7242785.1"/>
    </source>
</evidence>
<evidence type="ECO:0000256" key="3">
    <source>
        <dbReference type="ARBA" id="ARBA00022723"/>
    </source>
</evidence>
<evidence type="ECO:0000259" key="9">
    <source>
        <dbReference type="PROSITE" id="PS51845"/>
    </source>
</evidence>
<evidence type="ECO:0000256" key="2">
    <source>
        <dbReference type="ARBA" id="ARBA00022692"/>
    </source>
</evidence>
<evidence type="ECO:0000256" key="5">
    <source>
        <dbReference type="ARBA" id="ARBA00022989"/>
    </source>
</evidence>
<name>A0ABR1G383_AURAN</name>
<dbReference type="PROSITE" id="PS51845">
    <property type="entry name" value="PDEASE_I_2"/>
    <property type="match status" value="1"/>
</dbReference>
<evidence type="ECO:0000256" key="4">
    <source>
        <dbReference type="ARBA" id="ARBA00022801"/>
    </source>
</evidence>
<sequence length="1307" mass="141337">MADDEETRDAAARRWRAAAPPAGRAWRRAPPAAADDGEGALDAAGAARLAAHDPALTWAHDVISAGPGDNADACCRVLGKYLGEPAGLKIADASLRGFVDDIRKRMSTAWVDLVPPYHNFNHGTDVLLQVSQYALVFGAAELLTPLDVLGLGVAALGHDVSHPGLNNAFQVNSASELALRYADVAVLEAHSAAVVGTLVRDRQLLLGLSDKDFRRCRLIICASILGTDMSTHFKTMERLTKFNDAAPWTAEGGGAAKRDALEAEERKFVCDVLLHTADVSNPARPWDLCKKWSDLVMDEFFRQGDKLCDKEALLGLPISPNCNRASTSQAGCSIGFSDFIVKPLFCQVARMLPGLEGTAVACLASNREKWVDAKDAEASAAAAPAAGAPEDGAKREDTAFDAAGDESPGGARLGDDGAATTVRKRRTKLMDQGNLAAGLNSTKKKRAFGDSFHKRSHRPRPWAMGHMGSVSHSVSHGLGALSRLGGFGHGGDEKHDHDDVEEGKASLLPLETDRGDDGSDAGAWAAFDACLDGLAKLYHTNQIQTLFFVMTILTLVGNSIRHAYLRPRADFGVDVTLTAFLGLFAIEIALLSLKEPGYWGSVFMAFDVLGAASIVLDVPWLQGGRGSPLVAALMESSSARGTTRTARAVRLIRFMRFVRLVRMAKLMKFLDCFSDAKEEDASEAAQVDAGGSARAAMGTRLAEKISRQMLLVVLVVLLVTPYLDAEPNAYKPQREILEAMGNMTHAQRSAFVDHSYARRFDVLYLRIAGYDYVPKKDHVLDNLRYGETVTYKIDYGGPMLGPDFFASKTKVIQSRRQVVKLEAFYDLLLIIFISLLVVVSSWSFNEVAEDIVVRPVADMLRVVSKVGRSLDMLKRDAQQAEYETDFLEHSIGKISELLRLGFGTTDALLGDGGGATLAVEGATAIESVRIQAAFAFLDIHNLTLNNNHVKSDVVFSYVSVVAHLVRSALDRYRGGEARNAANSFLLVWRSRKSELEAPEVAAAPAGDRPGWGGLSYDDLPEVSCCDAAFKALVRTALDVAHVNAVSPKHKELVSALAACDFRGSEDDDPHRNSKLRRAVSGIAQRLSTETKRAGLSFHAPSRARHAAISRVVAKMDKYGTAIVFASGLHFGHAIENRPAGSAGDDYADCTFMSPHVNLAARLELAASAVYGVTMLMSGPFATRATVRQIDRAKLKGADPRADASTTLHTYDFLPAEPERWLEAQGVLGHSELTALFDFDSKGDCDAYLASFSRGRAAYLEGNWALAYDLLQPLMERQSDDAPLSAVVNFMASNGNICPPDWRGYRNL</sequence>
<dbReference type="EMBL" id="JBBJCI010000140">
    <property type="protein sequence ID" value="KAK7242785.1"/>
    <property type="molecule type" value="Genomic_DNA"/>
</dbReference>
<evidence type="ECO:0000256" key="7">
    <source>
        <dbReference type="RuleBase" id="RU363067"/>
    </source>
</evidence>
<accession>A0ABR1G383</accession>
<dbReference type="InterPro" id="IPR036971">
    <property type="entry name" value="PDEase_catalytic_dom_sf"/>
</dbReference>
<comment type="similarity">
    <text evidence="7">Belongs to the cyclic nucleotide phosphodiesterase family.</text>
</comment>
<dbReference type="Gene3D" id="1.20.120.350">
    <property type="entry name" value="Voltage-gated potassium channels. Chain C"/>
    <property type="match status" value="1"/>
</dbReference>
<comment type="caution">
    <text evidence="10">The sequence shown here is derived from an EMBL/GenBank/DDBJ whole genome shotgun (WGS) entry which is preliminary data.</text>
</comment>
<dbReference type="InterPro" id="IPR023174">
    <property type="entry name" value="PDEase_CS"/>
</dbReference>
<dbReference type="Gene3D" id="3.30.70.1230">
    <property type="entry name" value="Nucleotide cyclase"/>
    <property type="match status" value="1"/>
</dbReference>
<evidence type="ECO:0000256" key="6">
    <source>
        <dbReference type="ARBA" id="ARBA00023136"/>
    </source>
</evidence>
<dbReference type="PANTHER" id="PTHR11347">
    <property type="entry name" value="CYCLIC NUCLEOTIDE PHOSPHODIESTERASE"/>
    <property type="match status" value="1"/>
</dbReference>
<evidence type="ECO:0000313" key="11">
    <source>
        <dbReference type="Proteomes" id="UP001363151"/>
    </source>
</evidence>
<keyword evidence="2" id="KW-0812">Transmembrane</keyword>
<keyword evidence="6" id="KW-0472">Membrane</keyword>
<dbReference type="EC" id="3.1.4.-" evidence="7"/>
<dbReference type="SUPFAM" id="SSF109604">
    <property type="entry name" value="HD-domain/PDEase-like"/>
    <property type="match status" value="1"/>
</dbReference>
<keyword evidence="5" id="KW-1133">Transmembrane helix</keyword>
<dbReference type="Gene3D" id="1.10.1300.10">
    <property type="entry name" value="3'5'-cyclic nucleotide phosphodiesterase, catalytic domain"/>
    <property type="match status" value="1"/>
</dbReference>
<dbReference type="InterPro" id="IPR003607">
    <property type="entry name" value="HD/PDEase_dom"/>
</dbReference>
<dbReference type="PROSITE" id="PS00126">
    <property type="entry name" value="PDEASE_I_1"/>
    <property type="match status" value="1"/>
</dbReference>
<comment type="subcellular location">
    <subcellularLocation>
        <location evidence="1">Membrane</location>
        <topology evidence="1">Multi-pass membrane protein</topology>
    </subcellularLocation>
</comment>
<proteinExistence type="inferred from homology"/>
<dbReference type="InterPro" id="IPR027359">
    <property type="entry name" value="Volt_channel_dom_sf"/>
</dbReference>
<keyword evidence="11" id="KW-1185">Reference proteome</keyword>
<comment type="cofactor">
    <cofactor evidence="7">
        <name>a divalent metal cation</name>
        <dbReference type="ChEBI" id="CHEBI:60240"/>
    </cofactor>
    <text evidence="7">Binds 2 divalent metal cations per subunit. Site 1 may preferentially bind zinc ions, while site 2 has a preference for magnesium and/or manganese ions.</text>
</comment>
<feature type="compositionally biased region" description="Low complexity" evidence="8">
    <location>
        <begin position="17"/>
        <end position="38"/>
    </location>
</feature>
<dbReference type="InterPro" id="IPR002073">
    <property type="entry name" value="PDEase_catalytic_dom"/>
</dbReference>
<evidence type="ECO:0000256" key="8">
    <source>
        <dbReference type="SAM" id="MobiDB-lite"/>
    </source>
</evidence>
<reference evidence="10 11" key="1">
    <citation type="submission" date="2024-03" db="EMBL/GenBank/DDBJ databases">
        <title>Aureococcus anophagefferens CCMP1851 and Kratosvirus quantuckense: Draft genome of a second virus-susceptible host strain in the model system.</title>
        <authorList>
            <person name="Chase E."/>
            <person name="Truchon A.R."/>
            <person name="Schepens W."/>
            <person name="Wilhelm S.W."/>
        </authorList>
    </citation>
    <scope>NUCLEOTIDE SEQUENCE [LARGE SCALE GENOMIC DNA]</scope>
    <source>
        <strain evidence="10 11">CCMP1851</strain>
    </source>
</reference>
<dbReference type="Pfam" id="PF00233">
    <property type="entry name" value="PDEase_I"/>
    <property type="match status" value="1"/>
</dbReference>
<organism evidence="10 11">
    <name type="scientific">Aureococcus anophagefferens</name>
    <name type="common">Harmful bloom alga</name>
    <dbReference type="NCBI Taxonomy" id="44056"/>
    <lineage>
        <taxon>Eukaryota</taxon>
        <taxon>Sar</taxon>
        <taxon>Stramenopiles</taxon>
        <taxon>Ochrophyta</taxon>
        <taxon>Pelagophyceae</taxon>
        <taxon>Pelagomonadales</taxon>
        <taxon>Pelagomonadaceae</taxon>
        <taxon>Aureococcus</taxon>
    </lineage>
</organism>
<dbReference type="PRINTS" id="PR00387">
    <property type="entry name" value="PDIESTERASE1"/>
</dbReference>
<feature type="domain" description="PDEase" evidence="9">
    <location>
        <begin position="33"/>
        <end position="377"/>
    </location>
</feature>
<dbReference type="InterPro" id="IPR023088">
    <property type="entry name" value="PDEase"/>
</dbReference>
<protein>
    <recommendedName>
        <fullName evidence="7">Phosphodiesterase</fullName>
        <ecNumber evidence="7">3.1.4.-</ecNumber>
    </recommendedName>
</protein>
<keyword evidence="4 7" id="KW-0378">Hydrolase</keyword>
<gene>
    <name evidence="10" type="ORF">SO694_00015167</name>
</gene>
<feature type="region of interest" description="Disordered" evidence="8">
    <location>
        <begin position="1"/>
        <end position="38"/>
    </location>
</feature>
<dbReference type="CDD" id="cd00077">
    <property type="entry name" value="HDc"/>
    <property type="match status" value="1"/>
</dbReference>
<keyword evidence="3 7" id="KW-0479">Metal-binding</keyword>
<dbReference type="InterPro" id="IPR029787">
    <property type="entry name" value="Nucleotide_cyclase"/>
</dbReference>
<dbReference type="Proteomes" id="UP001363151">
    <property type="component" value="Unassembled WGS sequence"/>
</dbReference>
<evidence type="ECO:0000256" key="1">
    <source>
        <dbReference type="ARBA" id="ARBA00004141"/>
    </source>
</evidence>